<dbReference type="SUPFAM" id="SSF109805">
    <property type="entry name" value="Phenylalanine zipper"/>
    <property type="match status" value="1"/>
</dbReference>
<dbReference type="SUPFAM" id="SSF55550">
    <property type="entry name" value="SH2 domain"/>
    <property type="match status" value="1"/>
</dbReference>
<dbReference type="InterPro" id="IPR036860">
    <property type="entry name" value="SH2_dom_sf"/>
</dbReference>
<dbReference type="PROSITE" id="PS50003">
    <property type="entry name" value="PH_DOMAIN"/>
    <property type="match status" value="1"/>
</dbReference>
<organism evidence="8 9">
    <name type="scientific">Gekko japonicus</name>
    <name type="common">Schlegel's Japanese gecko</name>
    <dbReference type="NCBI Taxonomy" id="146911"/>
    <lineage>
        <taxon>Eukaryota</taxon>
        <taxon>Metazoa</taxon>
        <taxon>Chordata</taxon>
        <taxon>Craniata</taxon>
        <taxon>Vertebrata</taxon>
        <taxon>Euteleostomi</taxon>
        <taxon>Lepidosauria</taxon>
        <taxon>Squamata</taxon>
        <taxon>Bifurcata</taxon>
        <taxon>Gekkota</taxon>
        <taxon>Gekkonidae</taxon>
        <taxon>Gekkoninae</taxon>
        <taxon>Gekko</taxon>
    </lineage>
</organism>
<dbReference type="InterPro" id="IPR015012">
    <property type="entry name" value="Phe_ZIP"/>
</dbReference>
<dbReference type="InterPro" id="IPR036290">
    <property type="entry name" value="Phe_ZIP_sf"/>
</dbReference>
<accession>A0ABM1K4R7</accession>
<dbReference type="PROSITE" id="PS50001">
    <property type="entry name" value="SH2"/>
    <property type="match status" value="1"/>
</dbReference>
<evidence type="ECO:0000256" key="5">
    <source>
        <dbReference type="SAM" id="MobiDB-lite"/>
    </source>
</evidence>
<dbReference type="Pfam" id="PF00017">
    <property type="entry name" value="SH2"/>
    <property type="match status" value="1"/>
</dbReference>
<gene>
    <name evidence="9" type="primary">SH2B3</name>
</gene>
<dbReference type="GeneID" id="107112144"/>
<dbReference type="InterPro" id="IPR000980">
    <property type="entry name" value="SH2"/>
</dbReference>
<dbReference type="Pfam" id="PF00169">
    <property type="entry name" value="PH"/>
    <property type="match status" value="1"/>
</dbReference>
<dbReference type="InterPro" id="IPR011993">
    <property type="entry name" value="PH-like_dom_sf"/>
</dbReference>
<keyword evidence="2" id="KW-0597">Phosphoprotein</keyword>
<dbReference type="Gene3D" id="2.30.29.30">
    <property type="entry name" value="Pleckstrin-homology domain (PH domain)/Phosphotyrosine-binding domain (PTB)"/>
    <property type="match status" value="1"/>
</dbReference>
<feature type="domain" description="PH" evidence="7">
    <location>
        <begin position="260"/>
        <end position="370"/>
    </location>
</feature>
<protein>
    <submittedName>
        <fullName evidence="9">SH2B adapter protein 3</fullName>
    </submittedName>
</protein>
<dbReference type="InterPro" id="IPR030523">
    <property type="entry name" value="SH2B"/>
</dbReference>
<dbReference type="SMART" id="SM00252">
    <property type="entry name" value="SH2"/>
    <property type="match status" value="1"/>
</dbReference>
<evidence type="ECO:0000259" key="6">
    <source>
        <dbReference type="PROSITE" id="PS50001"/>
    </source>
</evidence>
<evidence type="ECO:0000313" key="9">
    <source>
        <dbReference type="RefSeq" id="XP_015268704.1"/>
    </source>
</evidence>
<dbReference type="Gene3D" id="3.30.505.10">
    <property type="entry name" value="SH2 domain"/>
    <property type="match status" value="1"/>
</dbReference>
<comment type="similarity">
    <text evidence="1">Belongs to the SH2B adapter family.</text>
</comment>
<dbReference type="SMART" id="SM00233">
    <property type="entry name" value="PH"/>
    <property type="match status" value="1"/>
</dbReference>
<feature type="region of interest" description="Disordered" evidence="5">
    <location>
        <begin position="1"/>
        <end position="54"/>
    </location>
</feature>
<feature type="region of interest" description="Disordered" evidence="5">
    <location>
        <begin position="183"/>
        <end position="205"/>
    </location>
</feature>
<evidence type="ECO:0000256" key="1">
    <source>
        <dbReference type="ARBA" id="ARBA00010220"/>
    </source>
</evidence>
<dbReference type="InterPro" id="IPR001849">
    <property type="entry name" value="PH_domain"/>
</dbReference>
<dbReference type="PANTHER" id="PTHR10872:SF1">
    <property type="entry name" value="SH2B ADAPTER PROTEIN 3"/>
    <property type="match status" value="1"/>
</dbReference>
<keyword evidence="3 4" id="KW-0727">SH2 domain</keyword>
<feature type="compositionally biased region" description="Polar residues" evidence="5">
    <location>
        <begin position="389"/>
        <end position="407"/>
    </location>
</feature>
<dbReference type="Proteomes" id="UP000694871">
    <property type="component" value="Unplaced"/>
</dbReference>
<dbReference type="RefSeq" id="XP_015268704.1">
    <property type="nucleotide sequence ID" value="XM_015413218.1"/>
</dbReference>
<sequence length="630" mass="70377">MGRRSARRAAAFSTCSRGPQENGAWKEARVLSHPQAGGTDRLRRQGAPLGASARDGRSEALPAMNGHIVPPGEPPPPGGWHEFCERHAISTAKELACKYLLFIHDNPQHEVLAAENFSLQFADLFQQYFRHEVKETSVMSQFRVLPFSRARDYRETGCRHADGSSGTGVPKAEVELADQADRMTEAGPGGLPKPEEPTGTSSAVRRHFSLDRLRRSLRNFFRRRPSEPSPAEGEAPDSVLKPGLAWKILPWSLSRDQALEVRKEGHLRYWTVTEATMDCGMRWQRCRLVLRKAGSGEDVLELFDPPKSSKPKLQTVCSAAQEIRRCTRLEMPDNIHTFVLKVNTSTDVIFEAGDEQQLHSWMSEIKDCFRRGNARENLELNSESLSEAVTASPTNSSIDSLNQAPQSPTTPPDQFLASYPWFHGPISRVKAAQLVQLQGLEGHGVFLIRQSETRRGEYVLTFNFQGRAKHLRLSLTERGQCRVQHLHFPSIMDMLIHFQRYPIPLECGAPCDVRLSSYMVVVPHTQGSGNLVPPSSSIHRCGPEFSLVQLPPAGFPQLHPADDLTRSSSEEQIFHLVPPPEELARGLWHRGSLSGPPGAPAAHRPWDNDYETDSQGRVHLRAVNNQYTPL</sequence>
<evidence type="ECO:0000313" key="8">
    <source>
        <dbReference type="Proteomes" id="UP000694871"/>
    </source>
</evidence>
<reference evidence="9" key="1">
    <citation type="submission" date="2025-08" db="UniProtKB">
        <authorList>
            <consortium name="RefSeq"/>
        </authorList>
    </citation>
    <scope>IDENTIFICATION</scope>
</reference>
<dbReference type="SUPFAM" id="SSF50729">
    <property type="entry name" value="PH domain-like"/>
    <property type="match status" value="1"/>
</dbReference>
<dbReference type="Pfam" id="PF08916">
    <property type="entry name" value="Phe_ZIP"/>
    <property type="match status" value="1"/>
</dbReference>
<evidence type="ECO:0000259" key="7">
    <source>
        <dbReference type="PROSITE" id="PS50003"/>
    </source>
</evidence>
<evidence type="ECO:0000256" key="3">
    <source>
        <dbReference type="ARBA" id="ARBA00022999"/>
    </source>
</evidence>
<name>A0ABM1K4R7_GEKJA</name>
<keyword evidence="8" id="KW-1185">Reference proteome</keyword>
<dbReference type="PANTHER" id="PTHR10872">
    <property type="entry name" value="SH2B ADAPTER PROTEIN"/>
    <property type="match status" value="1"/>
</dbReference>
<evidence type="ECO:0000256" key="4">
    <source>
        <dbReference type="PROSITE-ProRule" id="PRU00191"/>
    </source>
</evidence>
<dbReference type="Gene3D" id="6.10.140.110">
    <property type="match status" value="1"/>
</dbReference>
<evidence type="ECO:0000256" key="2">
    <source>
        <dbReference type="ARBA" id="ARBA00022553"/>
    </source>
</evidence>
<feature type="region of interest" description="Disordered" evidence="5">
    <location>
        <begin position="592"/>
        <end position="612"/>
    </location>
</feature>
<proteinExistence type="inferred from homology"/>
<dbReference type="PRINTS" id="PR00401">
    <property type="entry name" value="SH2DOMAIN"/>
</dbReference>
<feature type="domain" description="SH2" evidence="6">
    <location>
        <begin position="421"/>
        <end position="519"/>
    </location>
</feature>
<feature type="region of interest" description="Disordered" evidence="5">
    <location>
        <begin position="384"/>
        <end position="411"/>
    </location>
</feature>
<dbReference type="InterPro" id="IPR035059">
    <property type="entry name" value="SH2B3_SH2"/>
</dbReference>
<dbReference type="CDD" id="cd10412">
    <property type="entry name" value="SH2_SH2B3"/>
    <property type="match status" value="1"/>
</dbReference>
<dbReference type="CDD" id="cd01231">
    <property type="entry name" value="PH_SH2B_family"/>
    <property type="match status" value="1"/>
</dbReference>